<dbReference type="AlphaFoldDB" id="F8QA28"/>
<dbReference type="InParanoid" id="F8QA28"/>
<dbReference type="EMBL" id="GL945487">
    <property type="protein sequence ID" value="EGN94618.1"/>
    <property type="molecule type" value="Genomic_DNA"/>
</dbReference>
<evidence type="ECO:0000313" key="1">
    <source>
        <dbReference type="EMBL" id="EGN94618.1"/>
    </source>
</evidence>
<name>F8QA28_SERL3</name>
<gene>
    <name evidence="1" type="ORF">SERLA73DRAFT_187648</name>
</gene>
<reference evidence="2" key="1">
    <citation type="journal article" date="2011" name="Science">
        <title>The plant cell wall-decomposing machinery underlies the functional diversity of forest fungi.</title>
        <authorList>
            <person name="Eastwood D.C."/>
            <person name="Floudas D."/>
            <person name="Binder M."/>
            <person name="Majcherczyk A."/>
            <person name="Schneider P."/>
            <person name="Aerts A."/>
            <person name="Asiegbu F.O."/>
            <person name="Baker S.E."/>
            <person name="Barry K."/>
            <person name="Bendiksby M."/>
            <person name="Blumentritt M."/>
            <person name="Coutinho P.M."/>
            <person name="Cullen D."/>
            <person name="de Vries R.P."/>
            <person name="Gathman A."/>
            <person name="Goodell B."/>
            <person name="Henrissat B."/>
            <person name="Ihrmark K."/>
            <person name="Kauserud H."/>
            <person name="Kohler A."/>
            <person name="LaButti K."/>
            <person name="Lapidus A."/>
            <person name="Lavin J.L."/>
            <person name="Lee Y.-H."/>
            <person name="Lindquist E."/>
            <person name="Lilly W."/>
            <person name="Lucas S."/>
            <person name="Morin E."/>
            <person name="Murat C."/>
            <person name="Oguiza J.A."/>
            <person name="Park J."/>
            <person name="Pisabarro A.G."/>
            <person name="Riley R."/>
            <person name="Rosling A."/>
            <person name="Salamov A."/>
            <person name="Schmidt O."/>
            <person name="Schmutz J."/>
            <person name="Skrede I."/>
            <person name="Stenlid J."/>
            <person name="Wiebenga A."/>
            <person name="Xie X."/>
            <person name="Kuees U."/>
            <person name="Hibbett D.S."/>
            <person name="Hoffmeister D."/>
            <person name="Hoegberg N."/>
            <person name="Martin F."/>
            <person name="Grigoriev I.V."/>
            <person name="Watkinson S.C."/>
        </authorList>
    </citation>
    <scope>NUCLEOTIDE SEQUENCE [LARGE SCALE GENOMIC DNA]</scope>
    <source>
        <strain evidence="2">strain S7.3</strain>
    </source>
</reference>
<dbReference type="Proteomes" id="UP000008063">
    <property type="component" value="Unassembled WGS sequence"/>
</dbReference>
<proteinExistence type="predicted"/>
<keyword evidence="2" id="KW-1185">Reference proteome</keyword>
<organism evidence="2">
    <name type="scientific">Serpula lacrymans var. lacrymans (strain S7.3)</name>
    <name type="common">Dry rot fungus</name>
    <dbReference type="NCBI Taxonomy" id="936435"/>
    <lineage>
        <taxon>Eukaryota</taxon>
        <taxon>Fungi</taxon>
        <taxon>Dikarya</taxon>
        <taxon>Basidiomycota</taxon>
        <taxon>Agaricomycotina</taxon>
        <taxon>Agaricomycetes</taxon>
        <taxon>Agaricomycetidae</taxon>
        <taxon>Boletales</taxon>
        <taxon>Coniophorineae</taxon>
        <taxon>Serpulaceae</taxon>
        <taxon>Serpula</taxon>
    </lineage>
</organism>
<evidence type="ECO:0000313" key="2">
    <source>
        <dbReference type="Proteomes" id="UP000008063"/>
    </source>
</evidence>
<dbReference type="HOGENOM" id="CLU_2279195_0_0_1"/>
<accession>F8QA28</accession>
<protein>
    <submittedName>
        <fullName evidence="1">Uncharacterized protein</fullName>
    </submittedName>
</protein>
<sequence>MVTRSWHTYSQVSPLDYVFYNSNSYVLVVPEYVLTLPGTEKRILFPLYRNIQIGGPARLLCCSKFFCWHAFVSSTKRRYRRMVSRPKGGECYCDETQYHEHG</sequence>